<comment type="caution">
    <text evidence="2">The sequence shown here is derived from an EMBL/GenBank/DDBJ whole genome shotgun (WGS) entry which is preliminary data.</text>
</comment>
<dbReference type="AlphaFoldDB" id="A0A9P4SC24"/>
<accession>A0A9P4SC24</accession>
<evidence type="ECO:0008006" key="4">
    <source>
        <dbReference type="Google" id="ProtNLM"/>
    </source>
</evidence>
<sequence length="629" mass="70897">MPIVNVNTPLQTVASPPSFIAELPAHPPSPPPATNRLPEATQKLSSANAQQSTKPAPQKFPVPGPHADAEAPRDVLRYCPEGDFTDFEGIWYTHLECLGFFVCSKCYNDYIYRSPYGNLFKGRTMASGTVTRCYFKTPRMLQLWSKTTESKSDTELKTFMESRPKIPECPKLVASERTWYTTTEGLDYRFTACQACYEDRIAPTNFKPYFKPGHPDPSKPTPLACEFGVKLVDRALKECAKQNSWPAFARSLNDRACLPKCTGSQHVDPNSRKWFGPVQHIDNIAICETCYSDNIIFTEFTSQFTQLRTDTLPQGTTWACVFWQPPICVAWSEVIEQKNFNIFLESARVLANSQCSHEATERDKWYTLAEGCENFDICLACYTGVIKPLGFAHFFKDVTYAPGSARMCDLNPKMQRFQLYMEKLQIAVTTNNFSPLSITLRKYANLPPCPRSEHVSGRAFYGDSKDYFTACLSCYEEVMTGTRFADKVQYKPSVDNGVCHMYGKLRAHWRTACANDDWDFFQAAVKHRTDIYLQVIPEMKQILAMGRIRMMTQMSMFSAGLMMQGGDAILSAAGGSGYDYGNSNVGYGFASSGGVQGAEMFNNAMNMRPHNAGDMMRAYQLEAMWKEVE</sequence>
<gene>
    <name evidence="2" type="ORF">M501DRAFT_932336</name>
</gene>
<feature type="compositionally biased region" description="Polar residues" evidence="1">
    <location>
        <begin position="42"/>
        <end position="55"/>
    </location>
</feature>
<name>A0A9P4SC24_9PEZI</name>
<keyword evidence="3" id="KW-1185">Reference proteome</keyword>
<reference evidence="2" key="1">
    <citation type="journal article" date="2020" name="Stud. Mycol.">
        <title>101 Dothideomycetes genomes: a test case for predicting lifestyles and emergence of pathogens.</title>
        <authorList>
            <person name="Haridas S."/>
            <person name="Albert R."/>
            <person name="Binder M."/>
            <person name="Bloem J."/>
            <person name="Labutti K."/>
            <person name="Salamov A."/>
            <person name="Andreopoulos B."/>
            <person name="Baker S."/>
            <person name="Barry K."/>
            <person name="Bills G."/>
            <person name="Bluhm B."/>
            <person name="Cannon C."/>
            <person name="Castanera R."/>
            <person name="Culley D."/>
            <person name="Daum C."/>
            <person name="Ezra D."/>
            <person name="Gonzalez J."/>
            <person name="Henrissat B."/>
            <person name="Kuo A."/>
            <person name="Liang C."/>
            <person name="Lipzen A."/>
            <person name="Lutzoni F."/>
            <person name="Magnuson J."/>
            <person name="Mondo S."/>
            <person name="Nolan M."/>
            <person name="Ohm R."/>
            <person name="Pangilinan J."/>
            <person name="Park H.-J."/>
            <person name="Ramirez L."/>
            <person name="Alfaro M."/>
            <person name="Sun H."/>
            <person name="Tritt A."/>
            <person name="Yoshinaga Y."/>
            <person name="Zwiers L.-H."/>
            <person name="Turgeon B."/>
            <person name="Goodwin S."/>
            <person name="Spatafora J."/>
            <person name="Crous P."/>
            <person name="Grigoriev I."/>
        </authorList>
    </citation>
    <scope>NUCLEOTIDE SEQUENCE</scope>
    <source>
        <strain evidence="2">CBS 101060</strain>
    </source>
</reference>
<evidence type="ECO:0000313" key="3">
    <source>
        <dbReference type="Proteomes" id="UP000799429"/>
    </source>
</evidence>
<proteinExistence type="predicted"/>
<evidence type="ECO:0000256" key="1">
    <source>
        <dbReference type="SAM" id="MobiDB-lite"/>
    </source>
</evidence>
<dbReference type="Proteomes" id="UP000799429">
    <property type="component" value="Unassembled WGS sequence"/>
</dbReference>
<dbReference type="OrthoDB" id="5324692at2759"/>
<organism evidence="2 3">
    <name type="scientific">Patellaria atrata CBS 101060</name>
    <dbReference type="NCBI Taxonomy" id="1346257"/>
    <lineage>
        <taxon>Eukaryota</taxon>
        <taxon>Fungi</taxon>
        <taxon>Dikarya</taxon>
        <taxon>Ascomycota</taxon>
        <taxon>Pezizomycotina</taxon>
        <taxon>Dothideomycetes</taxon>
        <taxon>Dothideomycetes incertae sedis</taxon>
        <taxon>Patellariales</taxon>
        <taxon>Patellariaceae</taxon>
        <taxon>Patellaria</taxon>
    </lineage>
</organism>
<dbReference type="EMBL" id="MU006094">
    <property type="protein sequence ID" value="KAF2839901.1"/>
    <property type="molecule type" value="Genomic_DNA"/>
</dbReference>
<evidence type="ECO:0000313" key="2">
    <source>
        <dbReference type="EMBL" id="KAF2839901.1"/>
    </source>
</evidence>
<feature type="region of interest" description="Disordered" evidence="1">
    <location>
        <begin position="17"/>
        <end position="67"/>
    </location>
</feature>
<protein>
    <recommendedName>
        <fullName evidence="4">Integral membrane protein</fullName>
    </recommendedName>
</protein>